<dbReference type="RefSeq" id="WP_252816544.1">
    <property type="nucleotide sequence ID" value="NZ_JAMXQS010000002.1"/>
</dbReference>
<organism evidence="2 3">
    <name type="scientific">Mesorhizobium liriopis</name>
    <dbReference type="NCBI Taxonomy" id="2953882"/>
    <lineage>
        <taxon>Bacteria</taxon>
        <taxon>Pseudomonadati</taxon>
        <taxon>Pseudomonadota</taxon>
        <taxon>Alphaproteobacteria</taxon>
        <taxon>Hyphomicrobiales</taxon>
        <taxon>Phyllobacteriaceae</taxon>
        <taxon>Mesorhizobium</taxon>
    </lineage>
</organism>
<dbReference type="SUPFAM" id="SSF53335">
    <property type="entry name" value="S-adenosyl-L-methionine-dependent methyltransferases"/>
    <property type="match status" value="1"/>
</dbReference>
<evidence type="ECO:0000259" key="1">
    <source>
        <dbReference type="Pfam" id="PF05050"/>
    </source>
</evidence>
<dbReference type="PANTHER" id="PTHR34203">
    <property type="entry name" value="METHYLTRANSFERASE, FKBM FAMILY PROTEIN"/>
    <property type="match status" value="1"/>
</dbReference>
<evidence type="ECO:0000313" key="2">
    <source>
        <dbReference type="EMBL" id="MCO6049121.1"/>
    </source>
</evidence>
<dbReference type="Proteomes" id="UP001205906">
    <property type="component" value="Unassembled WGS sequence"/>
</dbReference>
<dbReference type="PANTHER" id="PTHR34203:SF15">
    <property type="entry name" value="SLL1173 PROTEIN"/>
    <property type="match status" value="1"/>
</dbReference>
<dbReference type="InterPro" id="IPR052514">
    <property type="entry name" value="SAM-dependent_MTase"/>
</dbReference>
<dbReference type="InterPro" id="IPR006342">
    <property type="entry name" value="FkbM_mtfrase"/>
</dbReference>
<sequence>MLRRLGRSVRQWKSGFHKLCWGLRTVGPRETLVGAGRLAGLGWKKPARAEVRLRSGFSLEFDYPSQFPTMPVTFGDLVDPEFAFLRKVFRSDWVVIDVGASIGPFSLFCLCLPVGHVHAFEPSAANVRMLARNAARNGVADRITIHKLALGDAPAEAVFETTQETWNSRLALSQDVSGERVSVRRVDDEIDRLGLARVSVLKINVAGYEPTVLMGAEALLKAGRADILIMLLGLPSLPHYARIARFGYRFFFYQPRRGTLHEIVAFDEASVLNHRPWPARHIIAIREGAMEDILARGVAIQPR</sequence>
<feature type="domain" description="Methyltransferase FkbM" evidence="1">
    <location>
        <begin position="97"/>
        <end position="228"/>
    </location>
</feature>
<gene>
    <name evidence="2" type="ORF">NGM99_04880</name>
</gene>
<dbReference type="Pfam" id="PF05050">
    <property type="entry name" value="Methyltransf_21"/>
    <property type="match status" value="1"/>
</dbReference>
<accession>A0ABT1C2S5</accession>
<keyword evidence="2" id="KW-0808">Transferase</keyword>
<dbReference type="Gene3D" id="3.40.50.150">
    <property type="entry name" value="Vaccinia Virus protein VP39"/>
    <property type="match status" value="1"/>
</dbReference>
<dbReference type="EMBL" id="JAMXQS010000002">
    <property type="protein sequence ID" value="MCO6049121.1"/>
    <property type="molecule type" value="Genomic_DNA"/>
</dbReference>
<dbReference type="InterPro" id="IPR029063">
    <property type="entry name" value="SAM-dependent_MTases_sf"/>
</dbReference>
<keyword evidence="2" id="KW-0489">Methyltransferase</keyword>
<comment type="caution">
    <text evidence="2">The sequence shown here is derived from an EMBL/GenBank/DDBJ whole genome shotgun (WGS) entry which is preliminary data.</text>
</comment>
<proteinExistence type="predicted"/>
<name>A0ABT1C2S5_9HYPH</name>
<reference evidence="2 3" key="1">
    <citation type="submission" date="2022-06" db="EMBL/GenBank/DDBJ databases">
        <title>Mesorhizobium sp. strain RP14 Genome sequencing and assembly.</title>
        <authorList>
            <person name="Kim I."/>
        </authorList>
    </citation>
    <scope>NUCLEOTIDE SEQUENCE [LARGE SCALE GENOMIC DNA]</scope>
    <source>
        <strain evidence="3">RP14(2022)</strain>
    </source>
</reference>
<keyword evidence="3" id="KW-1185">Reference proteome</keyword>
<dbReference type="GO" id="GO:0032259">
    <property type="term" value="P:methylation"/>
    <property type="evidence" value="ECO:0007669"/>
    <property type="project" value="UniProtKB-KW"/>
</dbReference>
<evidence type="ECO:0000313" key="3">
    <source>
        <dbReference type="Proteomes" id="UP001205906"/>
    </source>
</evidence>
<dbReference type="GO" id="GO:0008168">
    <property type="term" value="F:methyltransferase activity"/>
    <property type="evidence" value="ECO:0007669"/>
    <property type="project" value="UniProtKB-KW"/>
</dbReference>
<dbReference type="NCBIfam" id="TIGR01444">
    <property type="entry name" value="fkbM_fam"/>
    <property type="match status" value="1"/>
</dbReference>
<protein>
    <submittedName>
        <fullName evidence="2">FkbM family methyltransferase</fullName>
    </submittedName>
</protein>